<evidence type="ECO:0000313" key="4">
    <source>
        <dbReference type="EMBL" id="GGK31734.1"/>
    </source>
</evidence>
<feature type="domain" description="N-acetyltransferase" evidence="3">
    <location>
        <begin position="5"/>
        <end position="157"/>
    </location>
</feature>
<evidence type="ECO:0000256" key="2">
    <source>
        <dbReference type="ARBA" id="ARBA00023315"/>
    </source>
</evidence>
<dbReference type="Pfam" id="PF00583">
    <property type="entry name" value="Acetyltransf_1"/>
    <property type="match status" value="1"/>
</dbReference>
<comment type="caution">
    <text evidence="4">The sequence shown here is derived from an EMBL/GenBank/DDBJ whole genome shotgun (WGS) entry which is preliminary data.</text>
</comment>
<dbReference type="PROSITE" id="PS51186">
    <property type="entry name" value="GNAT"/>
    <property type="match status" value="1"/>
</dbReference>
<evidence type="ECO:0000259" key="3">
    <source>
        <dbReference type="PROSITE" id="PS51186"/>
    </source>
</evidence>
<dbReference type="Gene3D" id="3.40.630.30">
    <property type="match status" value="1"/>
</dbReference>
<reference evidence="5" key="1">
    <citation type="journal article" date="2019" name="Int. J. Syst. Evol. Microbiol.">
        <title>The Global Catalogue of Microorganisms (GCM) 10K type strain sequencing project: providing services to taxonomists for standard genome sequencing and annotation.</title>
        <authorList>
            <consortium name="The Broad Institute Genomics Platform"/>
            <consortium name="The Broad Institute Genome Sequencing Center for Infectious Disease"/>
            <person name="Wu L."/>
            <person name="Ma J."/>
        </authorList>
    </citation>
    <scope>NUCLEOTIDE SEQUENCE [LARGE SCALE GENOMIC DNA]</scope>
    <source>
        <strain evidence="5">JCM 30331</strain>
    </source>
</reference>
<dbReference type="SUPFAM" id="SSF55729">
    <property type="entry name" value="Acyl-CoA N-acyltransferases (Nat)"/>
    <property type="match status" value="1"/>
</dbReference>
<evidence type="ECO:0000256" key="1">
    <source>
        <dbReference type="ARBA" id="ARBA00022679"/>
    </source>
</evidence>
<dbReference type="CDD" id="cd04301">
    <property type="entry name" value="NAT_SF"/>
    <property type="match status" value="1"/>
</dbReference>
<dbReference type="EMBL" id="BMPP01000011">
    <property type="protein sequence ID" value="GGK31734.1"/>
    <property type="molecule type" value="Genomic_DNA"/>
</dbReference>
<dbReference type="PANTHER" id="PTHR43877">
    <property type="entry name" value="AMINOALKYLPHOSPHONATE N-ACETYLTRANSFERASE-RELATED-RELATED"/>
    <property type="match status" value="1"/>
</dbReference>
<sequence length="160" mass="17243">MSQPVSIRPVMYADLPGFHAVMMAAGMDPRSSWNRTTLADLERSMFGADSGGFIAVLGGAQVVGCVGYRPDGAQTLTLNKLVARPEVRGQGIGRLLVQAVEGQARQDGYARVLLAVSQFNREVMPFYIRLGYVRSEEPYAHAHPASPAPAVFVKLLDVPA</sequence>
<organism evidence="4 5">
    <name type="scientific">Deinococcus malanensis</name>
    <dbReference type="NCBI Taxonomy" id="1706855"/>
    <lineage>
        <taxon>Bacteria</taxon>
        <taxon>Thermotogati</taxon>
        <taxon>Deinococcota</taxon>
        <taxon>Deinococci</taxon>
        <taxon>Deinococcales</taxon>
        <taxon>Deinococcaceae</taxon>
        <taxon>Deinococcus</taxon>
    </lineage>
</organism>
<name>A0ABQ2EY90_9DEIO</name>
<keyword evidence="2" id="KW-0012">Acyltransferase</keyword>
<dbReference type="RefSeq" id="WP_189009677.1">
    <property type="nucleotide sequence ID" value="NZ_BMPP01000011.1"/>
</dbReference>
<proteinExistence type="predicted"/>
<dbReference type="Proteomes" id="UP000647587">
    <property type="component" value="Unassembled WGS sequence"/>
</dbReference>
<gene>
    <name evidence="4" type="ORF">GCM10008955_26990</name>
</gene>
<keyword evidence="1" id="KW-0808">Transferase</keyword>
<evidence type="ECO:0000313" key="5">
    <source>
        <dbReference type="Proteomes" id="UP000647587"/>
    </source>
</evidence>
<dbReference type="InterPro" id="IPR016181">
    <property type="entry name" value="Acyl_CoA_acyltransferase"/>
</dbReference>
<dbReference type="InterPro" id="IPR050832">
    <property type="entry name" value="Bact_Acetyltransf"/>
</dbReference>
<dbReference type="InterPro" id="IPR000182">
    <property type="entry name" value="GNAT_dom"/>
</dbReference>
<accession>A0ABQ2EY90</accession>
<dbReference type="PANTHER" id="PTHR43877:SF2">
    <property type="entry name" value="AMINOALKYLPHOSPHONATE N-ACETYLTRANSFERASE-RELATED"/>
    <property type="match status" value="1"/>
</dbReference>
<keyword evidence="5" id="KW-1185">Reference proteome</keyword>
<protein>
    <recommendedName>
        <fullName evidence="3">N-acetyltransferase domain-containing protein</fullName>
    </recommendedName>
</protein>